<dbReference type="Pfam" id="PF00132">
    <property type="entry name" value="Hexapep"/>
    <property type="match status" value="1"/>
</dbReference>
<dbReference type="PANTHER" id="PTHR23416:SF78">
    <property type="entry name" value="LIPOPOLYSACCHARIDE BIOSYNTHESIS O-ACETYL TRANSFERASE WBBJ-RELATED"/>
    <property type="match status" value="1"/>
</dbReference>
<dbReference type="CDD" id="cd03349">
    <property type="entry name" value="LbH_XAT"/>
    <property type="match status" value="1"/>
</dbReference>
<dbReference type="InterPro" id="IPR051159">
    <property type="entry name" value="Hexapeptide_acetyltransf"/>
</dbReference>
<dbReference type="EMBL" id="SPSB01000001">
    <property type="protein sequence ID" value="TFV97213.1"/>
    <property type="molecule type" value="Genomic_DNA"/>
</dbReference>
<dbReference type="InterPro" id="IPR001451">
    <property type="entry name" value="Hexapep"/>
</dbReference>
<dbReference type="GO" id="GO:0016746">
    <property type="term" value="F:acyltransferase activity"/>
    <property type="evidence" value="ECO:0007669"/>
    <property type="project" value="UniProtKB-KW"/>
</dbReference>
<dbReference type="AlphaFoldDB" id="A0A4Y9R159"/>
<dbReference type="OrthoDB" id="9814490at2"/>
<evidence type="ECO:0000256" key="1">
    <source>
        <dbReference type="ARBA" id="ARBA00022679"/>
    </source>
</evidence>
<dbReference type="InterPro" id="IPR011004">
    <property type="entry name" value="Trimer_LpxA-like_sf"/>
</dbReference>
<keyword evidence="5" id="KW-1185">Reference proteome</keyword>
<keyword evidence="3" id="KW-0012">Acyltransferase</keyword>
<keyword evidence="1 4" id="KW-0808">Transferase</keyword>
<name>A0A4Y9R159_9BACT</name>
<comment type="caution">
    <text evidence="4">The sequence shown here is derived from an EMBL/GenBank/DDBJ whole genome shotgun (WGS) entry which is preliminary data.</text>
</comment>
<organism evidence="4 5">
    <name type="scientific">Algoriphagus kandeliae</name>
    <dbReference type="NCBI Taxonomy" id="2562278"/>
    <lineage>
        <taxon>Bacteria</taxon>
        <taxon>Pseudomonadati</taxon>
        <taxon>Bacteroidota</taxon>
        <taxon>Cytophagia</taxon>
        <taxon>Cytophagales</taxon>
        <taxon>Cyclobacteriaceae</taxon>
        <taxon>Algoriphagus</taxon>
    </lineage>
</organism>
<sequence length="218" mass="24378">MFFLSKPAKFLRKLFFKYHPAYGSSRVSLWSNGLQNVQFGGENSIPEFCVFAGQIEIGFRSTLGKNNYLIGDVTIGKYCQVGAYVAFHSSNHPVNYLTTYINSKLFDGELSKLKSVKPIVVGNDVWIGHGAIILSGVSIGHGAIIGAGSIVTQDIPPYAIAVGNPARILKFRYSPKIIEELLEFNWWDKEPSELNNFKKLFFTDLTQVESIYQVLNEK</sequence>
<dbReference type="RefSeq" id="WP_135069391.1">
    <property type="nucleotide sequence ID" value="NZ_SPSB01000001.1"/>
</dbReference>
<dbReference type="InterPro" id="IPR018357">
    <property type="entry name" value="Hexapep_transf_CS"/>
</dbReference>
<evidence type="ECO:0000256" key="3">
    <source>
        <dbReference type="ARBA" id="ARBA00023315"/>
    </source>
</evidence>
<dbReference type="Proteomes" id="UP000297647">
    <property type="component" value="Unassembled WGS sequence"/>
</dbReference>
<proteinExistence type="predicted"/>
<dbReference type="SUPFAM" id="SSF51161">
    <property type="entry name" value="Trimeric LpxA-like enzymes"/>
    <property type="match status" value="1"/>
</dbReference>
<reference evidence="4 5" key="1">
    <citation type="submission" date="2019-03" db="EMBL/GenBank/DDBJ databases">
        <title>Algoriphagus sp. nov, a new strain isolated from root system soil of mangrove plant Kandelia.</title>
        <authorList>
            <person name="Yin Q."/>
            <person name="Wang K."/>
            <person name="Song Z."/>
        </authorList>
    </citation>
    <scope>NUCLEOTIDE SEQUENCE [LARGE SCALE GENOMIC DNA]</scope>
    <source>
        <strain evidence="4 5">XY-J91</strain>
    </source>
</reference>
<evidence type="ECO:0000313" key="5">
    <source>
        <dbReference type="Proteomes" id="UP000297647"/>
    </source>
</evidence>
<evidence type="ECO:0000256" key="2">
    <source>
        <dbReference type="ARBA" id="ARBA00022737"/>
    </source>
</evidence>
<dbReference type="PROSITE" id="PS00101">
    <property type="entry name" value="HEXAPEP_TRANSFERASES"/>
    <property type="match status" value="1"/>
</dbReference>
<dbReference type="PANTHER" id="PTHR23416">
    <property type="entry name" value="SIALIC ACID SYNTHASE-RELATED"/>
    <property type="match status" value="1"/>
</dbReference>
<dbReference type="Gene3D" id="2.160.10.10">
    <property type="entry name" value="Hexapeptide repeat proteins"/>
    <property type="match status" value="1"/>
</dbReference>
<accession>A0A4Y9R159</accession>
<protein>
    <submittedName>
        <fullName evidence="4">CatB-related O-acetyltransferase</fullName>
    </submittedName>
</protein>
<gene>
    <name evidence="4" type="ORF">E4S40_00730</name>
</gene>
<keyword evidence="2" id="KW-0677">Repeat</keyword>
<evidence type="ECO:0000313" key="4">
    <source>
        <dbReference type="EMBL" id="TFV97213.1"/>
    </source>
</evidence>